<dbReference type="Proteomes" id="UP000242447">
    <property type="component" value="Chromosome"/>
</dbReference>
<dbReference type="Pfam" id="PF04143">
    <property type="entry name" value="Sulf_transp"/>
    <property type="match status" value="1"/>
</dbReference>
<evidence type="ECO:0000313" key="11">
    <source>
        <dbReference type="Proteomes" id="UP000242447"/>
    </source>
</evidence>
<feature type="transmembrane region" description="Helical" evidence="9">
    <location>
        <begin position="120"/>
        <end position="144"/>
    </location>
</feature>
<evidence type="ECO:0000256" key="2">
    <source>
        <dbReference type="ARBA" id="ARBA00022448"/>
    </source>
</evidence>
<dbReference type="EMBL" id="CP019937">
    <property type="protein sequence ID" value="ARO13443.1"/>
    <property type="molecule type" value="Genomic_DNA"/>
</dbReference>
<dbReference type="STRING" id="92947.BVG79_00083"/>
<evidence type="ECO:0000256" key="3">
    <source>
        <dbReference type="ARBA" id="ARBA00022475"/>
    </source>
</evidence>
<feature type="transmembrane region" description="Helical" evidence="9">
    <location>
        <begin position="304"/>
        <end position="324"/>
    </location>
</feature>
<evidence type="ECO:0000256" key="9">
    <source>
        <dbReference type="SAM" id="Phobius"/>
    </source>
</evidence>
<dbReference type="OrthoDB" id="9794165at2"/>
<organism evidence="10 11">
    <name type="scientific">Ketogulonicigenium robustum</name>
    <dbReference type="NCBI Taxonomy" id="92947"/>
    <lineage>
        <taxon>Bacteria</taxon>
        <taxon>Pseudomonadati</taxon>
        <taxon>Pseudomonadota</taxon>
        <taxon>Alphaproteobacteria</taxon>
        <taxon>Rhodobacterales</taxon>
        <taxon>Roseobacteraceae</taxon>
        <taxon>Ketogulonicigenium</taxon>
    </lineage>
</organism>
<comment type="similarity">
    <text evidence="8">Belongs to the TsuA/YedE (TC 9.B.102) family.</text>
</comment>
<dbReference type="PANTHER" id="PTHR30574">
    <property type="entry name" value="INNER MEMBRANE PROTEIN YEDE"/>
    <property type="match status" value="1"/>
</dbReference>
<feature type="transmembrane region" description="Helical" evidence="9">
    <location>
        <begin position="365"/>
        <end position="386"/>
    </location>
</feature>
<dbReference type="AlphaFoldDB" id="A0A1W6NWC5"/>
<feature type="transmembrane region" description="Helical" evidence="9">
    <location>
        <begin position="336"/>
        <end position="359"/>
    </location>
</feature>
<keyword evidence="2" id="KW-0813">Transport</keyword>
<feature type="transmembrane region" description="Helical" evidence="9">
    <location>
        <begin position="232"/>
        <end position="252"/>
    </location>
</feature>
<keyword evidence="11" id="KW-1185">Reference proteome</keyword>
<evidence type="ECO:0000256" key="5">
    <source>
        <dbReference type="ARBA" id="ARBA00022692"/>
    </source>
</evidence>
<dbReference type="PANTHER" id="PTHR30574:SF1">
    <property type="entry name" value="SULPHUR TRANSPORT DOMAIN-CONTAINING PROTEIN"/>
    <property type="match status" value="1"/>
</dbReference>
<keyword evidence="5 9" id="KW-0812">Transmembrane</keyword>
<dbReference type="RefSeq" id="WP_085785163.1">
    <property type="nucleotide sequence ID" value="NZ_CP019937.1"/>
</dbReference>
<keyword evidence="4" id="KW-0997">Cell inner membrane</keyword>
<accession>A0A1W6NWC5</accession>
<dbReference type="GO" id="GO:0005886">
    <property type="term" value="C:plasma membrane"/>
    <property type="evidence" value="ECO:0007669"/>
    <property type="project" value="UniProtKB-SubCell"/>
</dbReference>
<feature type="transmembrane region" description="Helical" evidence="9">
    <location>
        <begin position="43"/>
        <end position="66"/>
    </location>
</feature>
<evidence type="ECO:0000256" key="6">
    <source>
        <dbReference type="ARBA" id="ARBA00022989"/>
    </source>
</evidence>
<sequence>MSLAVDVRPARRNFWVAAGLAVVIVALLWAIPARDALNRPLPLSMLLGVALGVVFQRARFCFWCNFNDYLSEGDARGLLSILTALATGTVAYAAVLHGWVPDPFAGRLPPDAFIGPVGVPLALGAFCFGVGMAISGSCISAHLYRLGEGSVGSVLVLLGVGAGFILGFLLWNPLYMAVGAGQVVWLPALLGHGGALAVALAGFAVLAFVVLRFARPQPSVAPVTPVQAIFSVRWPPVLAGVLVGLIGILAYLRVAPLGVTAEIGSLARTFATDSGWVPQRLLALDTLRGCIAVVKETLASRNGVFVVGLVLGAAVAAQLAGQFRPVWPRVASLPRFLAGGVLLGFGAMIALGCTVGVLLSGTMAGALSGWVFLLFCLLGAWAGRALRPWLP</sequence>
<feature type="transmembrane region" description="Helical" evidence="9">
    <location>
        <begin position="151"/>
        <end position="171"/>
    </location>
</feature>
<protein>
    <submittedName>
        <fullName evidence="10">Inner membrane protein yeeE</fullName>
    </submittedName>
</protein>
<keyword evidence="7 9" id="KW-0472">Membrane</keyword>
<proteinExistence type="inferred from homology"/>
<evidence type="ECO:0000256" key="1">
    <source>
        <dbReference type="ARBA" id="ARBA00004429"/>
    </source>
</evidence>
<comment type="subcellular location">
    <subcellularLocation>
        <location evidence="1">Cell inner membrane</location>
        <topology evidence="1">Multi-pass membrane protein</topology>
    </subcellularLocation>
</comment>
<evidence type="ECO:0000256" key="4">
    <source>
        <dbReference type="ARBA" id="ARBA00022519"/>
    </source>
</evidence>
<feature type="transmembrane region" description="Helical" evidence="9">
    <location>
        <begin position="183"/>
        <end position="211"/>
    </location>
</feature>
<feature type="transmembrane region" description="Helical" evidence="9">
    <location>
        <begin position="78"/>
        <end position="100"/>
    </location>
</feature>
<gene>
    <name evidence="10" type="primary">yedE</name>
    <name evidence="10" type="ORF">BVG79_00083</name>
</gene>
<evidence type="ECO:0000256" key="7">
    <source>
        <dbReference type="ARBA" id="ARBA00023136"/>
    </source>
</evidence>
<reference evidence="10 11" key="1">
    <citation type="submission" date="2017-02" db="EMBL/GenBank/DDBJ databases">
        <title>Ketogulonicigenium robustum SPU B003 Genome sequencing and assembly.</title>
        <authorList>
            <person name="Li Y."/>
            <person name="Liu L."/>
            <person name="Wang C."/>
            <person name="Zhang M."/>
            <person name="Zhang T."/>
            <person name="Zhang Y."/>
        </authorList>
    </citation>
    <scope>NUCLEOTIDE SEQUENCE [LARGE SCALE GENOMIC DNA]</scope>
    <source>
        <strain evidence="10 11">SPU_B003</strain>
    </source>
</reference>
<feature type="transmembrane region" description="Helical" evidence="9">
    <location>
        <begin position="12"/>
        <end position="31"/>
    </location>
</feature>
<keyword evidence="3" id="KW-1003">Cell membrane</keyword>
<evidence type="ECO:0000256" key="8">
    <source>
        <dbReference type="ARBA" id="ARBA00035655"/>
    </source>
</evidence>
<dbReference type="InterPro" id="IPR007272">
    <property type="entry name" value="Sulf_transp_TsuA/YedE"/>
</dbReference>
<dbReference type="KEGG" id="kro:BVG79_00083"/>
<evidence type="ECO:0000313" key="10">
    <source>
        <dbReference type="EMBL" id="ARO13443.1"/>
    </source>
</evidence>
<name>A0A1W6NWC5_9RHOB</name>
<keyword evidence="6 9" id="KW-1133">Transmembrane helix</keyword>